<keyword evidence="2" id="KW-1133">Transmembrane helix</keyword>
<protein>
    <submittedName>
        <fullName evidence="3">Uncharacterized protein</fullName>
    </submittedName>
</protein>
<organism evidence="3 4">
    <name type="scientific">Cryptococcus tetragattii IND107</name>
    <dbReference type="NCBI Taxonomy" id="1296105"/>
    <lineage>
        <taxon>Eukaryota</taxon>
        <taxon>Fungi</taxon>
        <taxon>Dikarya</taxon>
        <taxon>Basidiomycota</taxon>
        <taxon>Agaricomycotina</taxon>
        <taxon>Tremellomycetes</taxon>
        <taxon>Tremellales</taxon>
        <taxon>Cryptococcaceae</taxon>
        <taxon>Cryptococcus</taxon>
        <taxon>Cryptococcus gattii species complex</taxon>
    </lineage>
</organism>
<keyword evidence="2" id="KW-0812">Transmembrane</keyword>
<keyword evidence="4" id="KW-1185">Reference proteome</keyword>
<feature type="compositionally biased region" description="Polar residues" evidence="1">
    <location>
        <begin position="1507"/>
        <end position="1517"/>
    </location>
</feature>
<dbReference type="RefSeq" id="XP_066617147.1">
    <property type="nucleotide sequence ID" value="XM_066755246.1"/>
</dbReference>
<feature type="region of interest" description="Disordered" evidence="1">
    <location>
        <begin position="337"/>
        <end position="406"/>
    </location>
</feature>
<dbReference type="Proteomes" id="UP000054399">
    <property type="component" value="Unassembled WGS sequence"/>
</dbReference>
<name>A0ABR3C6V4_9TREE</name>
<gene>
    <name evidence="3" type="ORF">I308_100680</name>
</gene>
<sequence length="1524" mass="165284">MLLVLLPIPSALILFSLLLYHLTPLLALVGNLPVPLHKLSTIIPHPKRARNLPREFFNLPPRPGSPNHADSTLALGEIGARLGVRGKLMLLLICEGAISLMAGWAAVNLRVQDSDKRVWAAVALSMMLLPGTCAWLAIFVMLSRPAHYDRQVKSRLSNVRKAIFGAGGISHSTLYHRILPLSSATTCAGVILASVLGDSARYVVLVWTATYIAILVGCGVVGLWQMACTPRKGMIRLRGESRMSMYEEKNDFHLAEKEKGGLKVATIDRDANAVQQLKRSDSWVSSPSRRQTLISSFEYSSGTDVASSYRTPKSKLPASSLKASQFEQQSIISLSSSSHHLSPDHQNISNEGSWLSHDTNSQSTISEWSFPSPEPAFTRPRSSASPVINTNLPKPGHNGMQGEPKSSDTMTYNGTLTSTPGSAVCSPDGSMLATYSPDPFRPMPRGFESLTSYPISSSQLAESRVSLAPSEVTTAPMDVIRSVPVEMVYAKRMSTWATLNYRSVTQPTASGTTLANSLDVQTPDVRARSRISVTGHRAPPPSPIPSNMPLPPTPTFARSSTLWEMSSSIQGKDSIEMLLGGEEGVWVPVDEQVAGAERWGVSGRGVGIVAMAGNVVCFALCLPFLHQGHPTHLQNVLYLVSLLLPSLFLSLTSYILRYKLHKSIEHCVNVGSTKSAFAQATGHKSLALMSESQLSLPVSVSPKLTPPQPKLGSVSEIHSSKLNVSRLVYRNPSLTTYLTADKDGSSSRPGRIIFADHSPQRRHTVYGNFTMRDLEAEEIMRKTLSRKSGDIWIQNGHAIEGGGFISRAAEMFKPVPAMRVLVNQPAVDGGKKDTVNTFRGGVVSMIAKRTNGFFEGRRLGIHLPAEAAEKTIGQYEKACTDGASSTCSPSNSPRPLSAINLNTERPISHASGHQSISSTGEGSTTLPAAQIYCATRGRMSNGPTLIFGKRLSSQRLKKTASVGEGNGLELDWLNGDAASNPRPSMDIKSDASEEPIQCSPRTSQPDEQDDGIITEQKRPLSEQFNYSIDAENSYSRHPSFYNLSFEDQSTPHQSRRPNENHRIYTQSICSSVDISRSPEYYATESSKLSKRESPHSGHTLVHKSSFGLPRLREDDFTASVRKSFEALSRSILPYDVRSTGIDLPPIPRSLIVSHHDLSPVTESQEGNFCETVMILSRSCTEDMHLALQLVASSSNQSIAKGTKEHVRALSVSSGSSLDSPTDNEVQDAVEAMERIMAMDTPTREDFVISSSLSTYTAPSGRLRSASDISVSTSASSAIADTKPGTYHVGGSTEDGPLIPSIPAAYGRSSGLPVVVSHPHPPPLARTPSSSTFSLREQTDLRLFCIPEPHPPVQQLLPKSSSDSMHSASSRIGSESSNREQTFQPKSRGYEPSKMEMKIAKQLDERNRWRSIEANSCERGTKANKPALKLAAQRNNGSTFESTAPTGPLKPLQVIADKQTNRTSLNIPRPTSKASKGFNVLLQNEQTGSKALLGRTSEKEKGRRNARGSKTSSSSTTACMKGLRA</sequence>
<feature type="compositionally biased region" description="Polar residues" evidence="1">
    <location>
        <begin position="1370"/>
        <end position="1384"/>
    </location>
</feature>
<dbReference type="EMBL" id="ATAM02000001">
    <property type="protein sequence ID" value="KAL0255870.1"/>
    <property type="molecule type" value="Genomic_DNA"/>
</dbReference>
<evidence type="ECO:0000313" key="3">
    <source>
        <dbReference type="EMBL" id="KAL0255870.1"/>
    </source>
</evidence>
<feature type="region of interest" description="Disordered" evidence="1">
    <location>
        <begin position="1348"/>
        <end position="1389"/>
    </location>
</feature>
<proteinExistence type="predicted"/>
<evidence type="ECO:0000313" key="4">
    <source>
        <dbReference type="Proteomes" id="UP000054399"/>
    </source>
</evidence>
<comment type="caution">
    <text evidence="3">The sequence shown here is derived from an EMBL/GenBank/DDBJ whole genome shotgun (WGS) entry which is preliminary data.</text>
</comment>
<accession>A0ABR3C6V4</accession>
<feature type="transmembrane region" description="Helical" evidence="2">
    <location>
        <begin position="6"/>
        <end position="29"/>
    </location>
</feature>
<reference evidence="4" key="1">
    <citation type="submission" date="2015-01" db="EMBL/GenBank/DDBJ databases">
        <title>The Genome Sequence of Cryptococcus gattii MMRL2647.</title>
        <authorList>
            <consortium name="The Broad Institute Genomics Platform"/>
            <person name="Cuomo C."/>
            <person name="Litvintseva A."/>
            <person name="Chen Y."/>
            <person name="Heitman J."/>
            <person name="Sun S."/>
            <person name="Springer D."/>
            <person name="Dromer F."/>
            <person name="Young S."/>
            <person name="Zeng Q."/>
            <person name="Gargeya S."/>
            <person name="Abouelleil A."/>
            <person name="Alvarado L."/>
            <person name="Chapman S.B."/>
            <person name="Gainer-Dewar J."/>
            <person name="Goldberg J."/>
            <person name="Griggs A."/>
            <person name="Gujja S."/>
            <person name="Hansen M."/>
            <person name="Howarth C."/>
            <person name="Imamovic A."/>
            <person name="Larimer J."/>
            <person name="Murphy C."/>
            <person name="Naylor J."/>
            <person name="Pearson M."/>
            <person name="Priest M."/>
            <person name="Roberts A."/>
            <person name="Saif S."/>
            <person name="Shea T."/>
            <person name="Sykes S."/>
            <person name="Wortman J."/>
            <person name="Nusbaum C."/>
            <person name="Birren B."/>
        </authorList>
    </citation>
    <scope>NUCLEOTIDE SEQUENCE [LARGE SCALE GENOMIC DNA]</scope>
    <source>
        <strain evidence="4">IND107</strain>
    </source>
</reference>
<reference evidence="3 4" key="2">
    <citation type="submission" date="2024-01" db="EMBL/GenBank/DDBJ databases">
        <title>Comparative genomics of Cryptococcus and Kwoniella reveals pathogenesis evolution and contrasting modes of karyotype evolution via chromosome fusion or intercentromeric recombination.</title>
        <authorList>
            <person name="Coelho M.A."/>
            <person name="David-Palma M."/>
            <person name="Shea T."/>
            <person name="Bowers K."/>
            <person name="Mcginley-Smith S."/>
            <person name="Mohammad A.W."/>
            <person name="Gnirke A."/>
            <person name="Yurkov A.M."/>
            <person name="Nowrousian M."/>
            <person name="Sun S."/>
            <person name="Cuomo C.A."/>
            <person name="Heitman J."/>
        </authorList>
    </citation>
    <scope>NUCLEOTIDE SEQUENCE [LARGE SCALE GENOMIC DNA]</scope>
    <source>
        <strain evidence="3 4">IND107</strain>
    </source>
</reference>
<feature type="transmembrane region" description="Helical" evidence="2">
    <location>
        <begin position="178"/>
        <end position="196"/>
    </location>
</feature>
<feature type="compositionally biased region" description="Low complexity" evidence="1">
    <location>
        <begin position="1359"/>
        <end position="1369"/>
    </location>
</feature>
<feature type="transmembrane region" description="Helical" evidence="2">
    <location>
        <begin position="202"/>
        <end position="224"/>
    </location>
</feature>
<feature type="transmembrane region" description="Helical" evidence="2">
    <location>
        <begin position="119"/>
        <end position="142"/>
    </location>
</feature>
<evidence type="ECO:0000256" key="2">
    <source>
        <dbReference type="SAM" id="Phobius"/>
    </source>
</evidence>
<feature type="region of interest" description="Disordered" evidence="1">
    <location>
        <begin position="972"/>
        <end position="1010"/>
    </location>
</feature>
<feature type="region of interest" description="Disordered" evidence="1">
    <location>
        <begin position="1481"/>
        <end position="1524"/>
    </location>
</feature>
<evidence type="ECO:0000256" key="1">
    <source>
        <dbReference type="SAM" id="MobiDB-lite"/>
    </source>
</evidence>
<feature type="compositionally biased region" description="Polar residues" evidence="1">
    <location>
        <begin position="344"/>
        <end position="369"/>
    </location>
</feature>
<dbReference type="GeneID" id="91987538"/>
<keyword evidence="2" id="KW-0472">Membrane</keyword>
<feature type="compositionally biased region" description="Polar residues" evidence="1">
    <location>
        <begin position="380"/>
        <end position="392"/>
    </location>
</feature>
<feature type="transmembrane region" description="Helical" evidence="2">
    <location>
        <begin position="88"/>
        <end position="107"/>
    </location>
</feature>